<dbReference type="OrthoDB" id="1652165at2"/>
<organism evidence="1 2">
    <name type="scientific">Winogradskyella pacifica</name>
    <dbReference type="NCBI Taxonomy" id="664642"/>
    <lineage>
        <taxon>Bacteria</taxon>
        <taxon>Pseudomonadati</taxon>
        <taxon>Bacteroidota</taxon>
        <taxon>Flavobacteriia</taxon>
        <taxon>Flavobacteriales</taxon>
        <taxon>Flavobacteriaceae</taxon>
        <taxon>Winogradskyella</taxon>
    </lineage>
</organism>
<proteinExistence type="predicted"/>
<sequence>MKKDFSLLTLYFILSGFITYSQNNTDCWTLINNGVDIYNGQYNDNDYPGYHDPETTDLEEVTGGFLTTGQYNKQTFDSNDNNIYTNLEDKDGSYLTKHDYDGNLQWIVYTEKNINSYRDVMFGSVEDNEGNIYVIGHSINGTFFDSNGTPTTFVTNDNWSYGFIVKLNSDGELLWHITIDNVFSKKINIDEDGNILLSGDISIYNNFNFNLYLNGVITDNLSNFEIMGNNSNYVNRSILKINPEGELLWYTSIKTSGPNGEFLIDIGSDNNNNIYVTGYCSSQVDIYSAGLTENPNIITWSGYSSKTFVIKFDENGQVLWNVKSYIDSSPASDGVLAYSMFVDGQGNSYISGSNDSRSINSADQVFENNDGSITSEHVGTFFIAKVNTNGICEWIKGAADSYAGTGFKVIKSNDEIIVVGNVQAFQFLPEEVEFLSSDGNNIEALFYSSDYFLAIYDTDGNIKRILTNGINENVFFGGRISGFFKDSNDNYYLSRNLYFFEENPQDYINFGHIIRTNSGNGSDGTISKFKEDCGVVIGDIINQDMPNLSLCDNTSVGTDTDGLVNFDLTQNEDEILINEPLSNYQISYYKDSGLTDLILNPEVYENTFQSETIFIKAEHSFDSDKYGETSFEIEVYALPITNTPVTLSQCDDDLDGFSVFNLIIVNAELSTNDLNETITFHETEVEADNGANPIPNTTAYPNQTVSTDMVWARIENANECHRTAEVNLVVSTTQIPNSFTKDFYQCDDGLGLADGIATFNFSTVTSDIQNLYPTGQQLIINYYRNQADALAETNPIVDISNYQNIGYPNQQNIFIRVESATNNECLGLGHHITLHVEPAPLVTEVINVEQCDENNDGTEAFSTSSFEQILSEGQTIDVSFLYNDEDGNALPSPLPDPYIASQPITNITVTIVSEEENDLAVLCEVTTNITLVINSGFDTGEIPEYFACADSLDSQSYTFDTSNLESSIVNGQSDVLVSFFDEGDNLIESPFPDEYTLTESTIIKAAISNVLDPMCTTELDINFIITEKPLFLQIEDVYLCFEEDEAQVFDLRNYLNNNLSDSMLENTQIIAFDGDLLLDDIINIDFESDMINYRIENINYPDCYSIGEFNIYASVVPAIGNITDMVICDDESNDGFEAFSLETKDDEVLNGLPSDTYVASYHLSYNDAVENSNALSSPYINIVNSQTIYARLSFQNYLNCYDIGAFDLVVKSVPDFTGIENEYYLCKGDEDLVISAGDGLDYYFWSTGARTTSVTISEPGQYTITAIRDYANLSCEISKTFIVYESSLAYQIEVIVSDGSLTANTIEIIAEGIGDYEYSIDGINYQDSNMFYDLTERDYVIYIRDKNGCGVATHELFLLRYPKFFTPNQDAKNDFWQLYNSYQEPGNIVSIFNRYGKLLLRLDPMTRGWDGTFNGVKMPSDDYWFVLKRQNGETFSGHFSLVR</sequence>
<protein>
    <submittedName>
        <fullName evidence="1">Gliding motility-associated-like protein</fullName>
    </submittedName>
</protein>
<evidence type="ECO:0000313" key="2">
    <source>
        <dbReference type="Proteomes" id="UP000256919"/>
    </source>
</evidence>
<reference evidence="1 2" key="1">
    <citation type="submission" date="2018-07" db="EMBL/GenBank/DDBJ databases">
        <title>Genomic Encyclopedia of Type Strains, Phase III (KMG-III): the genomes of soil and plant-associated and newly described type strains.</title>
        <authorList>
            <person name="Whitman W."/>
        </authorList>
    </citation>
    <scope>NUCLEOTIDE SEQUENCE [LARGE SCALE GENOMIC DNA]</scope>
    <source>
        <strain evidence="1 2">CECT 7948</strain>
    </source>
</reference>
<dbReference type="Pfam" id="PF13585">
    <property type="entry name" value="CHU_C"/>
    <property type="match status" value="1"/>
</dbReference>
<keyword evidence="2" id="KW-1185">Reference proteome</keyword>
<accession>A0A3D9LKE4</accession>
<gene>
    <name evidence="1" type="ORF">DFQ09_11053</name>
</gene>
<dbReference type="InterPro" id="IPR026341">
    <property type="entry name" value="T9SS_type_B"/>
</dbReference>
<evidence type="ECO:0000313" key="1">
    <source>
        <dbReference type="EMBL" id="REE07859.1"/>
    </source>
</evidence>
<dbReference type="Proteomes" id="UP000256919">
    <property type="component" value="Unassembled WGS sequence"/>
</dbReference>
<dbReference type="NCBIfam" id="TIGR04131">
    <property type="entry name" value="Bac_Flav_CTERM"/>
    <property type="match status" value="1"/>
</dbReference>
<dbReference type="EMBL" id="QREI01000010">
    <property type="protein sequence ID" value="REE07859.1"/>
    <property type="molecule type" value="Genomic_DNA"/>
</dbReference>
<comment type="caution">
    <text evidence="1">The sequence shown here is derived from an EMBL/GenBank/DDBJ whole genome shotgun (WGS) entry which is preliminary data.</text>
</comment>
<dbReference type="RefSeq" id="WP_115812509.1">
    <property type="nucleotide sequence ID" value="NZ_QREI01000010.1"/>
</dbReference>
<name>A0A3D9LKE4_9FLAO</name>